<gene>
    <name evidence="1" type="ORF">LTRI10_LOCUS6992</name>
</gene>
<sequence length="112" mass="12817">MSRTQEGDGEVDMRIFDGAIWGVSSVTSADEFLIHVVKDMDVEDNNTKSGSHHFAASNSGVRRLLEIRAIGDGSYDRVPNRKWKYRKRDHHRPTFMSFYCMLRGSFFLIDSG</sequence>
<reference evidence="1 2" key="1">
    <citation type="submission" date="2024-04" db="EMBL/GenBank/DDBJ databases">
        <authorList>
            <person name="Fracassetti M."/>
        </authorList>
    </citation>
    <scope>NUCLEOTIDE SEQUENCE [LARGE SCALE GENOMIC DNA]</scope>
</reference>
<proteinExistence type="predicted"/>
<protein>
    <submittedName>
        <fullName evidence="1">Uncharacterized protein</fullName>
    </submittedName>
</protein>
<evidence type="ECO:0000313" key="2">
    <source>
        <dbReference type="Proteomes" id="UP001497516"/>
    </source>
</evidence>
<organism evidence="1 2">
    <name type="scientific">Linum trigynum</name>
    <dbReference type="NCBI Taxonomy" id="586398"/>
    <lineage>
        <taxon>Eukaryota</taxon>
        <taxon>Viridiplantae</taxon>
        <taxon>Streptophyta</taxon>
        <taxon>Embryophyta</taxon>
        <taxon>Tracheophyta</taxon>
        <taxon>Spermatophyta</taxon>
        <taxon>Magnoliopsida</taxon>
        <taxon>eudicotyledons</taxon>
        <taxon>Gunneridae</taxon>
        <taxon>Pentapetalae</taxon>
        <taxon>rosids</taxon>
        <taxon>fabids</taxon>
        <taxon>Malpighiales</taxon>
        <taxon>Linaceae</taxon>
        <taxon>Linum</taxon>
    </lineage>
</organism>
<dbReference type="AlphaFoldDB" id="A0AAV2CSI9"/>
<keyword evidence="2" id="KW-1185">Reference proteome</keyword>
<dbReference type="EMBL" id="OZ034814">
    <property type="protein sequence ID" value="CAL1359514.1"/>
    <property type="molecule type" value="Genomic_DNA"/>
</dbReference>
<accession>A0AAV2CSI9</accession>
<evidence type="ECO:0000313" key="1">
    <source>
        <dbReference type="EMBL" id="CAL1359514.1"/>
    </source>
</evidence>
<name>A0AAV2CSI9_9ROSI</name>
<dbReference type="Proteomes" id="UP001497516">
    <property type="component" value="Chromosome 10"/>
</dbReference>